<dbReference type="PANTHER" id="PTHR46310">
    <property type="entry name" value="AMIDASE 1"/>
    <property type="match status" value="1"/>
</dbReference>
<evidence type="ECO:0000259" key="1">
    <source>
        <dbReference type="Pfam" id="PF01425"/>
    </source>
</evidence>
<dbReference type="EMBL" id="CDPU01000022">
    <property type="protein sequence ID" value="CEO51299.1"/>
    <property type="molecule type" value="Genomic_DNA"/>
</dbReference>
<dbReference type="Gene3D" id="3.90.1300.10">
    <property type="entry name" value="Amidase signature (AS) domain"/>
    <property type="match status" value="1"/>
</dbReference>
<dbReference type="InterPro" id="IPR036928">
    <property type="entry name" value="AS_sf"/>
</dbReference>
<evidence type="ECO:0000313" key="2">
    <source>
        <dbReference type="EMBL" id="CEO51299.1"/>
    </source>
</evidence>
<protein>
    <recommendedName>
        <fullName evidence="1">Amidase domain-containing protein</fullName>
    </recommendedName>
</protein>
<dbReference type="Pfam" id="PF01425">
    <property type="entry name" value="Amidase"/>
    <property type="match status" value="1"/>
</dbReference>
<reference evidence="2" key="1">
    <citation type="submission" date="2015-01" db="EMBL/GenBank/DDBJ databases">
        <authorList>
            <person name="Durling Mikael"/>
        </authorList>
    </citation>
    <scope>NUCLEOTIDE SEQUENCE</scope>
</reference>
<sequence>MVRKATLAHPNVSIEEEVKLHVNDIPLDSPEAGIDGRVIVPSRCYFKPSPSRPLDGVRVGVKDNFDIAGHKTTLNNLAWRDLYPPADKNAHCVQLLIDAGAIIVGKHKLQALIVREEPVEAVEFTDPFNPRCDGYQVPSGSSSGSAAAIGSYDWLDLSLGSDTNGSVRKPAHYNGCHTIRPTTGIMNTEGVVGQFPEFDMPGFFGRDLAKFKDVISVWYGDSPLLRQPSSEIAVEILYPLDYLPTPKAWKDDLPDGTEHGDIAKYLETAGIYPFFYDGYHALEPFRREYHKKFGRAPFVHRYVKWQWEVAKGISKEERDECWRRCQVYRKWLLSMIFSAESKDSIKIMVLPIEAGEPNYRDSPEPPYGLLNGYASLNMSPIMRAPEITAIVGQISFHSVVTERKEPYPIGASVIGPPGSDLLLSELTTKGMEAAGIPIEVKTGRSVY</sequence>
<proteinExistence type="predicted"/>
<feature type="domain" description="Amidase" evidence="1">
    <location>
        <begin position="50"/>
        <end position="224"/>
    </location>
</feature>
<dbReference type="AlphaFoldDB" id="A0A0B7K2A9"/>
<name>A0A0B7K2A9_BIOOC</name>
<organism evidence="2">
    <name type="scientific">Bionectria ochroleuca</name>
    <name type="common">Gliocladium roseum</name>
    <dbReference type="NCBI Taxonomy" id="29856"/>
    <lineage>
        <taxon>Eukaryota</taxon>
        <taxon>Fungi</taxon>
        <taxon>Dikarya</taxon>
        <taxon>Ascomycota</taxon>
        <taxon>Pezizomycotina</taxon>
        <taxon>Sordariomycetes</taxon>
        <taxon>Hypocreomycetidae</taxon>
        <taxon>Hypocreales</taxon>
        <taxon>Bionectriaceae</taxon>
        <taxon>Clonostachys</taxon>
    </lineage>
</organism>
<dbReference type="SUPFAM" id="SSF75304">
    <property type="entry name" value="Amidase signature (AS) enzymes"/>
    <property type="match status" value="1"/>
</dbReference>
<dbReference type="InterPro" id="IPR023631">
    <property type="entry name" value="Amidase_dom"/>
</dbReference>
<dbReference type="PANTHER" id="PTHR46310:SF7">
    <property type="entry name" value="AMIDASE 1"/>
    <property type="match status" value="1"/>
</dbReference>
<accession>A0A0B7K2A9</accession>
<gene>
    <name evidence="2" type="ORF">BN869_000007357_1</name>
</gene>